<dbReference type="EMBL" id="ML743671">
    <property type="protein sequence ID" value="KAE8131207.1"/>
    <property type="molecule type" value="Genomic_DNA"/>
</dbReference>
<accession>A0A5N6SB83</accession>
<evidence type="ECO:0000313" key="1">
    <source>
        <dbReference type="EMBL" id="KAE8131207.1"/>
    </source>
</evidence>
<dbReference type="AlphaFoldDB" id="A0A5N6SB83"/>
<dbReference type="Proteomes" id="UP000325672">
    <property type="component" value="Unassembled WGS sequence"/>
</dbReference>
<reference evidence="1 2" key="1">
    <citation type="submission" date="2019-04" db="EMBL/GenBank/DDBJ databases">
        <title>Friends and foes A comparative genomics study of 23 Aspergillus species from section Flavi.</title>
        <authorList>
            <consortium name="DOE Joint Genome Institute"/>
            <person name="Kjaerbolling I."/>
            <person name="Vesth T."/>
            <person name="Frisvad J.C."/>
            <person name="Nybo J.L."/>
            <person name="Theobald S."/>
            <person name="Kildgaard S."/>
            <person name="Isbrandt T."/>
            <person name="Kuo A."/>
            <person name="Sato A."/>
            <person name="Lyhne E.K."/>
            <person name="Kogle M.E."/>
            <person name="Wiebenga A."/>
            <person name="Kun R.S."/>
            <person name="Lubbers R.J."/>
            <person name="Makela M.R."/>
            <person name="Barry K."/>
            <person name="Chovatia M."/>
            <person name="Clum A."/>
            <person name="Daum C."/>
            <person name="Haridas S."/>
            <person name="He G."/>
            <person name="LaButti K."/>
            <person name="Lipzen A."/>
            <person name="Mondo S."/>
            <person name="Riley R."/>
            <person name="Salamov A."/>
            <person name="Simmons B.A."/>
            <person name="Magnuson J.K."/>
            <person name="Henrissat B."/>
            <person name="Mortensen U.H."/>
            <person name="Larsen T.O."/>
            <person name="Devries R.P."/>
            <person name="Grigoriev I.V."/>
            <person name="Machida M."/>
            <person name="Baker S.E."/>
            <person name="Andersen M.R."/>
        </authorList>
    </citation>
    <scope>NUCLEOTIDE SEQUENCE [LARGE SCALE GENOMIC DNA]</scope>
    <source>
        <strain evidence="1 2">CBS 117625</strain>
    </source>
</reference>
<dbReference type="RefSeq" id="XP_031907270.1">
    <property type="nucleotide sequence ID" value="XM_032056336.1"/>
</dbReference>
<sequence length="62" mass="7165">MQPWRVAICSSCSFSFKTLAFIAVYGYHILYTEGKFSSGCFLEYRQLSNFKILMACYLVECV</sequence>
<name>A0A5N6SB83_ASPPS</name>
<keyword evidence="2" id="KW-1185">Reference proteome</keyword>
<protein>
    <submittedName>
        <fullName evidence="1">Uncharacterized protein</fullName>
    </submittedName>
</protein>
<organism evidence="1 2">
    <name type="scientific">Aspergillus pseudotamarii</name>
    <dbReference type="NCBI Taxonomy" id="132259"/>
    <lineage>
        <taxon>Eukaryota</taxon>
        <taxon>Fungi</taxon>
        <taxon>Dikarya</taxon>
        <taxon>Ascomycota</taxon>
        <taxon>Pezizomycotina</taxon>
        <taxon>Eurotiomycetes</taxon>
        <taxon>Eurotiomycetidae</taxon>
        <taxon>Eurotiales</taxon>
        <taxon>Aspergillaceae</taxon>
        <taxon>Aspergillus</taxon>
        <taxon>Aspergillus subgen. Circumdati</taxon>
    </lineage>
</organism>
<proteinExistence type="predicted"/>
<dbReference type="GeneID" id="43640546"/>
<evidence type="ECO:0000313" key="2">
    <source>
        <dbReference type="Proteomes" id="UP000325672"/>
    </source>
</evidence>
<gene>
    <name evidence="1" type="ORF">BDV38DRAFT_265153</name>
</gene>